<dbReference type="InterPro" id="IPR003593">
    <property type="entry name" value="AAA+_ATPase"/>
</dbReference>
<proteinExistence type="inferred from homology"/>
<feature type="transmembrane region" description="Helical" evidence="12">
    <location>
        <begin position="637"/>
        <end position="657"/>
    </location>
</feature>
<evidence type="ECO:0000256" key="7">
    <source>
        <dbReference type="ARBA" id="ARBA00022840"/>
    </source>
</evidence>
<dbReference type="Pfam" id="PF00005">
    <property type="entry name" value="ABC_tran"/>
    <property type="match status" value="2"/>
</dbReference>
<keyword evidence="11" id="KW-0325">Glycoprotein</keyword>
<evidence type="ECO:0000256" key="1">
    <source>
        <dbReference type="ARBA" id="ARBA00004141"/>
    </source>
</evidence>
<keyword evidence="10 12" id="KW-0472">Membrane</keyword>
<dbReference type="PANTHER" id="PTHR43394">
    <property type="entry name" value="ATP-DEPENDENT PERMEASE MDL1, MITOCHONDRIAL"/>
    <property type="match status" value="1"/>
</dbReference>
<dbReference type="Gene3D" id="1.20.1560.10">
    <property type="entry name" value="ABC transporter type 1, transmembrane domain"/>
    <property type="match status" value="1"/>
</dbReference>
<keyword evidence="4 12" id="KW-0812">Transmembrane</keyword>
<feature type="domain" description="ABC transporter" evidence="13">
    <location>
        <begin position="840"/>
        <end position="1078"/>
    </location>
</feature>
<evidence type="ECO:0000259" key="13">
    <source>
        <dbReference type="PROSITE" id="PS50893"/>
    </source>
</evidence>
<feature type="transmembrane region" description="Helical" evidence="12">
    <location>
        <begin position="146"/>
        <end position="167"/>
    </location>
</feature>
<evidence type="ECO:0000256" key="4">
    <source>
        <dbReference type="ARBA" id="ARBA00022692"/>
    </source>
</evidence>
<keyword evidence="8" id="KW-1278">Translocase</keyword>
<dbReference type="CDD" id="cd18578">
    <property type="entry name" value="ABC_6TM_Pgp_ABCB1_D2_like"/>
    <property type="match status" value="1"/>
</dbReference>
<dbReference type="CDD" id="cd03249">
    <property type="entry name" value="ABC_MTABC3_MDL1_MDL2"/>
    <property type="match status" value="2"/>
</dbReference>
<dbReference type="InterPro" id="IPR036640">
    <property type="entry name" value="ABC1_TM_sf"/>
</dbReference>
<dbReference type="EMBL" id="HACG01034992">
    <property type="protein sequence ID" value="CEK81857.1"/>
    <property type="molecule type" value="Transcribed_RNA"/>
</dbReference>
<feature type="transmembrane region" description="Helical" evidence="12">
    <location>
        <begin position="12"/>
        <end position="30"/>
    </location>
</feature>
<dbReference type="InterPro" id="IPR039421">
    <property type="entry name" value="Type_1_exporter"/>
</dbReference>
<feature type="transmembrane region" description="Helical" evidence="12">
    <location>
        <begin position="663"/>
        <end position="684"/>
    </location>
</feature>
<reference evidence="15" key="1">
    <citation type="submission" date="2014-12" db="EMBL/GenBank/DDBJ databases">
        <title>Insight into the proteome of Arion vulgaris.</title>
        <authorList>
            <person name="Aradska J."/>
            <person name="Bulat T."/>
            <person name="Smidak R."/>
            <person name="Sarate P."/>
            <person name="Gangsoo J."/>
            <person name="Sialana F."/>
            <person name="Bilban M."/>
            <person name="Lubec G."/>
        </authorList>
    </citation>
    <scope>NUCLEOTIDE SEQUENCE</scope>
    <source>
        <tissue evidence="15">Skin</tissue>
    </source>
</reference>
<feature type="transmembrane region" description="Helical" evidence="12">
    <location>
        <begin position="36"/>
        <end position="55"/>
    </location>
</feature>
<dbReference type="InterPro" id="IPR011527">
    <property type="entry name" value="ABC1_TM_dom"/>
</dbReference>
<dbReference type="GO" id="GO:0005524">
    <property type="term" value="F:ATP binding"/>
    <property type="evidence" value="ECO:0007669"/>
    <property type="project" value="UniProtKB-KW"/>
</dbReference>
<dbReference type="Pfam" id="PF00664">
    <property type="entry name" value="ABC_membrane"/>
    <property type="match status" value="2"/>
</dbReference>
<dbReference type="PROSITE" id="PS00211">
    <property type="entry name" value="ABC_TRANSPORTER_1"/>
    <property type="match status" value="2"/>
</dbReference>
<evidence type="ECO:0000259" key="14">
    <source>
        <dbReference type="PROSITE" id="PS50929"/>
    </source>
</evidence>
<dbReference type="InterPro" id="IPR017871">
    <property type="entry name" value="ABC_transporter-like_CS"/>
</dbReference>
<dbReference type="FunFam" id="3.40.50.300:FF:000479">
    <property type="entry name" value="Multidrug resistance protein 1A"/>
    <property type="match status" value="2"/>
</dbReference>
<dbReference type="InterPro" id="IPR003439">
    <property type="entry name" value="ABC_transporter-like_ATP-bd"/>
</dbReference>
<keyword evidence="3" id="KW-0813">Transport</keyword>
<feature type="domain" description="ABC transporter" evidence="13">
    <location>
        <begin position="210"/>
        <end position="446"/>
    </location>
</feature>
<dbReference type="PROSITE" id="PS50929">
    <property type="entry name" value="ABC_TM1F"/>
    <property type="match status" value="2"/>
</dbReference>
<feature type="transmembrane region" description="Helical" evidence="12">
    <location>
        <begin position="741"/>
        <end position="768"/>
    </location>
</feature>
<evidence type="ECO:0000256" key="11">
    <source>
        <dbReference type="ARBA" id="ARBA00023180"/>
    </source>
</evidence>
<feature type="domain" description="ABC transmembrane type-1" evidence="14">
    <location>
        <begin position="518"/>
        <end position="804"/>
    </location>
</feature>
<dbReference type="GO" id="GO:0016887">
    <property type="term" value="F:ATP hydrolysis activity"/>
    <property type="evidence" value="ECO:0007669"/>
    <property type="project" value="InterPro"/>
</dbReference>
<accession>A0A0B7AML0</accession>
<feature type="domain" description="ABC transmembrane type-1" evidence="14">
    <location>
        <begin position="1"/>
        <end position="175"/>
    </location>
</feature>
<evidence type="ECO:0000256" key="5">
    <source>
        <dbReference type="ARBA" id="ARBA00022737"/>
    </source>
</evidence>
<dbReference type="PROSITE" id="PS50893">
    <property type="entry name" value="ABC_TRANSPORTER_2"/>
    <property type="match status" value="2"/>
</dbReference>
<dbReference type="FunFam" id="1.20.1560.10:FF:000046">
    <property type="entry name" value="ATP-binding cassette subfamily B member 11"/>
    <property type="match status" value="1"/>
</dbReference>
<dbReference type="AlphaFoldDB" id="A0A0B7AML0"/>
<dbReference type="CDD" id="cd18577">
    <property type="entry name" value="ABC_6TM_Pgp_ABCB1_D1_like"/>
    <property type="match status" value="1"/>
</dbReference>
<dbReference type="PANTHER" id="PTHR43394:SF27">
    <property type="entry name" value="ATP-DEPENDENT TRANSLOCASE ABCB1-LIKE"/>
    <property type="match status" value="1"/>
</dbReference>
<keyword evidence="9 12" id="KW-1133">Transmembrane helix</keyword>
<dbReference type="InterPro" id="IPR027417">
    <property type="entry name" value="P-loop_NTPase"/>
</dbReference>
<dbReference type="SUPFAM" id="SSF52540">
    <property type="entry name" value="P-loop containing nucleoside triphosphate hydrolases"/>
    <property type="match status" value="2"/>
</dbReference>
<dbReference type="GO" id="GO:0005743">
    <property type="term" value="C:mitochondrial inner membrane"/>
    <property type="evidence" value="ECO:0007669"/>
    <property type="project" value="TreeGrafter"/>
</dbReference>
<comment type="subcellular location">
    <subcellularLocation>
        <location evidence="1">Membrane</location>
        <topology evidence="1">Multi-pass membrane protein</topology>
    </subcellularLocation>
</comment>
<evidence type="ECO:0000256" key="3">
    <source>
        <dbReference type="ARBA" id="ARBA00022448"/>
    </source>
</evidence>
<keyword evidence="6" id="KW-0547">Nucleotide-binding</keyword>
<feature type="non-terminal residue" evidence="15">
    <location>
        <position position="1"/>
    </location>
</feature>
<gene>
    <name evidence="15" type="primary">ORF128302</name>
</gene>
<feature type="transmembrane region" description="Helical" evidence="12">
    <location>
        <begin position="774"/>
        <end position="795"/>
    </location>
</feature>
<evidence type="ECO:0000256" key="12">
    <source>
        <dbReference type="SAM" id="Phobius"/>
    </source>
</evidence>
<sequence>QDGIGDKMGSFVQWLSSFIAGFVIGFIYGWKLTLVILAVSPFLVGAAALFSRLAASMTSKELEAYARAGAVAEEVFGALRTVVAFGGQEKEALRYSNNLGAAQKFGIRKGFTNGASMGFIWLVIFSCYALGFWFGGKLVREDEYTVGNMIIVFFSVLIGAFSLGNAAPNIQSLATARGAAYIVFQLIDLKSAIDSSSEEGIRPSSVTGTIQFKDIHFCYPSRPDVKVLNGMTLEAKPGQTVALVGSSGCGKSTSVSLLMRFYDPIQGQVLLDGVNVKELNIKWLRKHIGLVSQEPVLFATTIAENIKYGREGVTMDEIVEATKNANAYDFIMKLPDKLDTMVGERGAQLSGGQKQRIAIARALVRDPKILLLDEATSALDTESEAIVQDALDKARKGRTTLVIAHRLSTIKTADIIVGFDKGVIVEKGTHDELMVKQGIYYQLVTSQSQVKTDEEDQIEEFTDVSPEKKLLQRGMSREMQRKISVVNGKVEEEEEEKLPNAPFTRLMRLNAPEWYFIILGCFGAIVNGGVQPAFAVIFSKVLSVFSETKDEQERLIQLYSLIFFGLGLVSLITMFLQGYMFGRSGEALTTRLRDLTFRSMLRQDVSWFDDPKNSVGALTTRLATDASLVQGVTGVRLCTAFMSLANMGVAIIISFVYGWKLTLVILGFMPFILLGGVMQIKLLAGQAGKNKDALEGAGKVAVESIENIRTVAPLTKEDAFFQLYMDNLETPYKEALKKAHLVGLTYAFSQAIIYFAYAAAFVFGAYLIEQNEMVFGDVFLVFGAIVFGAMGLGNASAFAPDVGKAQTSAKRILFLIDTKPTLDYSATDGNRLPDNYKAEVSFKSVHFRYPNRITVPVLQGLTCTVSPGETLALVGSSGCGKSTSVQLIERFYDAEDGSVCLANNDVKTLNIQWLRSQLGIVSQEPILFDCSIAENIAYGDNLRTVSMEEIMQAAREANIHSFITSLPDGYATNVGSKGTQLSGGQKQRIAIARALVRNPKVLLLDEATSALDTESEKIVQEALDKARAGRTCVVIAHRLSTIKNADKICVVSFGKITETGTHNELMAKQDFYYKLVKNSVRA</sequence>
<evidence type="ECO:0000256" key="6">
    <source>
        <dbReference type="ARBA" id="ARBA00022741"/>
    </source>
</evidence>
<feature type="transmembrane region" description="Helical" evidence="12">
    <location>
        <begin position="114"/>
        <end position="134"/>
    </location>
</feature>
<name>A0A0B7AML0_9EUPU</name>
<evidence type="ECO:0008006" key="16">
    <source>
        <dbReference type="Google" id="ProtNLM"/>
    </source>
</evidence>
<evidence type="ECO:0000313" key="15">
    <source>
        <dbReference type="EMBL" id="CEK81857.1"/>
    </source>
</evidence>
<dbReference type="Gene3D" id="3.40.50.300">
    <property type="entry name" value="P-loop containing nucleotide triphosphate hydrolases"/>
    <property type="match status" value="2"/>
</dbReference>
<organism evidence="15">
    <name type="scientific">Arion vulgaris</name>
    <dbReference type="NCBI Taxonomy" id="1028688"/>
    <lineage>
        <taxon>Eukaryota</taxon>
        <taxon>Metazoa</taxon>
        <taxon>Spiralia</taxon>
        <taxon>Lophotrochozoa</taxon>
        <taxon>Mollusca</taxon>
        <taxon>Gastropoda</taxon>
        <taxon>Heterobranchia</taxon>
        <taxon>Euthyneura</taxon>
        <taxon>Panpulmonata</taxon>
        <taxon>Eupulmonata</taxon>
        <taxon>Stylommatophora</taxon>
        <taxon>Helicina</taxon>
        <taxon>Arionoidea</taxon>
        <taxon>Arionidae</taxon>
        <taxon>Arion</taxon>
    </lineage>
</organism>
<feature type="transmembrane region" description="Helical" evidence="12">
    <location>
        <begin position="558"/>
        <end position="581"/>
    </location>
</feature>
<comment type="similarity">
    <text evidence="2">Belongs to the ABC transporter superfamily. ABCB family. Multidrug resistance exporter (TC 3.A.1.201) subfamily.</text>
</comment>
<dbReference type="SMART" id="SM00382">
    <property type="entry name" value="AAA"/>
    <property type="match status" value="2"/>
</dbReference>
<dbReference type="SUPFAM" id="SSF90123">
    <property type="entry name" value="ABC transporter transmembrane region"/>
    <property type="match status" value="2"/>
</dbReference>
<evidence type="ECO:0000256" key="9">
    <source>
        <dbReference type="ARBA" id="ARBA00022989"/>
    </source>
</evidence>
<feature type="transmembrane region" description="Helical" evidence="12">
    <location>
        <begin position="514"/>
        <end position="538"/>
    </location>
</feature>
<evidence type="ECO:0000256" key="2">
    <source>
        <dbReference type="ARBA" id="ARBA00007577"/>
    </source>
</evidence>
<keyword evidence="7" id="KW-0067">ATP-binding</keyword>
<evidence type="ECO:0000256" key="10">
    <source>
        <dbReference type="ARBA" id="ARBA00023136"/>
    </source>
</evidence>
<keyword evidence="5" id="KW-0677">Repeat</keyword>
<evidence type="ECO:0000256" key="8">
    <source>
        <dbReference type="ARBA" id="ARBA00022967"/>
    </source>
</evidence>
<dbReference type="GO" id="GO:0090374">
    <property type="term" value="P:oligopeptide export from mitochondrion"/>
    <property type="evidence" value="ECO:0007669"/>
    <property type="project" value="TreeGrafter"/>
</dbReference>
<protein>
    <recommendedName>
        <fullName evidence="16">Bile salt export pump</fullName>
    </recommendedName>
</protein>
<dbReference type="GO" id="GO:0015421">
    <property type="term" value="F:ABC-type oligopeptide transporter activity"/>
    <property type="evidence" value="ECO:0007669"/>
    <property type="project" value="TreeGrafter"/>
</dbReference>